<name>A0A9Q1BV22_HOLLE</name>
<keyword evidence="1" id="KW-0732">Signal</keyword>
<feature type="signal peptide" evidence="1">
    <location>
        <begin position="1"/>
        <end position="17"/>
    </location>
</feature>
<accession>A0A9Q1BV22</accession>
<gene>
    <name evidence="2" type="ORF">HOLleu_24175</name>
</gene>
<proteinExistence type="predicted"/>
<dbReference type="AlphaFoldDB" id="A0A9Q1BV22"/>
<comment type="caution">
    <text evidence="2">The sequence shown here is derived from an EMBL/GenBank/DDBJ whole genome shotgun (WGS) entry which is preliminary data.</text>
</comment>
<evidence type="ECO:0000313" key="2">
    <source>
        <dbReference type="EMBL" id="KAJ8033813.1"/>
    </source>
</evidence>
<protein>
    <recommendedName>
        <fullName evidence="4">Secreted protein</fullName>
    </recommendedName>
</protein>
<evidence type="ECO:0008006" key="4">
    <source>
        <dbReference type="Google" id="ProtNLM"/>
    </source>
</evidence>
<feature type="chain" id="PRO_5040112276" description="Secreted protein" evidence="1">
    <location>
        <begin position="18"/>
        <end position="66"/>
    </location>
</feature>
<organism evidence="2 3">
    <name type="scientific">Holothuria leucospilota</name>
    <name type="common">Black long sea cucumber</name>
    <name type="synonym">Mertensiothuria leucospilota</name>
    <dbReference type="NCBI Taxonomy" id="206669"/>
    <lineage>
        <taxon>Eukaryota</taxon>
        <taxon>Metazoa</taxon>
        <taxon>Echinodermata</taxon>
        <taxon>Eleutherozoa</taxon>
        <taxon>Echinozoa</taxon>
        <taxon>Holothuroidea</taxon>
        <taxon>Aspidochirotacea</taxon>
        <taxon>Aspidochirotida</taxon>
        <taxon>Holothuriidae</taxon>
        <taxon>Holothuria</taxon>
    </lineage>
</organism>
<dbReference type="EMBL" id="JAIZAY010000011">
    <property type="protein sequence ID" value="KAJ8033813.1"/>
    <property type="molecule type" value="Genomic_DNA"/>
</dbReference>
<sequence>MVILLLSSKFLLQLTGSTRIKGPFVTMTMHTSTPYIEQLTFRCQPSQKYMKFYTFVVIGRNKCHFC</sequence>
<evidence type="ECO:0000256" key="1">
    <source>
        <dbReference type="SAM" id="SignalP"/>
    </source>
</evidence>
<evidence type="ECO:0000313" key="3">
    <source>
        <dbReference type="Proteomes" id="UP001152320"/>
    </source>
</evidence>
<dbReference type="Proteomes" id="UP001152320">
    <property type="component" value="Chromosome 11"/>
</dbReference>
<reference evidence="2" key="1">
    <citation type="submission" date="2021-10" db="EMBL/GenBank/DDBJ databases">
        <title>Tropical sea cucumber genome reveals ecological adaptation and Cuvierian tubules defense mechanism.</title>
        <authorList>
            <person name="Chen T."/>
        </authorList>
    </citation>
    <scope>NUCLEOTIDE SEQUENCE</scope>
    <source>
        <strain evidence="2">Nanhai2018</strain>
        <tissue evidence="2">Muscle</tissue>
    </source>
</reference>
<keyword evidence="3" id="KW-1185">Reference proteome</keyword>